<dbReference type="Pfam" id="PF13439">
    <property type="entry name" value="Glyco_transf_4"/>
    <property type="match status" value="1"/>
</dbReference>
<dbReference type="InterPro" id="IPR028098">
    <property type="entry name" value="Glyco_trans_4-like_N"/>
</dbReference>
<name>A0A850T084_9BACT</name>
<dbReference type="PANTHER" id="PTHR12526:SF630">
    <property type="entry name" value="GLYCOSYLTRANSFERASE"/>
    <property type="match status" value="1"/>
</dbReference>
<comment type="caution">
    <text evidence="3">The sequence shown here is derived from an EMBL/GenBank/DDBJ whole genome shotgun (WGS) entry which is preliminary data.</text>
</comment>
<reference evidence="3 4" key="1">
    <citation type="submission" date="2020-06" db="EMBL/GenBank/DDBJ databases">
        <title>High-quality draft genome of sulfate reducer Desulfobacter latus type strain AcrS2 isolated from marine sediment.</title>
        <authorList>
            <person name="Hoppe M."/>
            <person name="Larsen C.K."/>
            <person name="Marshall I.P.G."/>
            <person name="Schramm A."/>
            <person name="Marietou A.G."/>
        </authorList>
    </citation>
    <scope>NUCLEOTIDE SEQUENCE [LARGE SCALE GENOMIC DNA]</scope>
    <source>
        <strain evidence="3 4">AcRS2</strain>
    </source>
</reference>
<dbReference type="EMBL" id="JACADJ010000145">
    <property type="protein sequence ID" value="NWH06929.1"/>
    <property type="molecule type" value="Genomic_DNA"/>
</dbReference>
<protein>
    <submittedName>
        <fullName evidence="3">Glycosyltransferase</fullName>
    </submittedName>
</protein>
<dbReference type="Proteomes" id="UP000553343">
    <property type="component" value="Unassembled WGS sequence"/>
</dbReference>
<dbReference type="GO" id="GO:0016757">
    <property type="term" value="F:glycosyltransferase activity"/>
    <property type="evidence" value="ECO:0007669"/>
    <property type="project" value="InterPro"/>
</dbReference>
<dbReference type="CDD" id="cd03811">
    <property type="entry name" value="GT4_GT28_WabH-like"/>
    <property type="match status" value="1"/>
</dbReference>
<accession>A0A850T084</accession>
<keyword evidence="3" id="KW-0808">Transferase</keyword>
<feature type="non-terminal residue" evidence="3">
    <location>
        <position position="1"/>
    </location>
</feature>
<dbReference type="InterPro" id="IPR001296">
    <property type="entry name" value="Glyco_trans_1"/>
</dbReference>
<dbReference type="RefSeq" id="WP_218576815.1">
    <property type="nucleotide sequence ID" value="NZ_JACADJ010000145.1"/>
</dbReference>
<gene>
    <name evidence="3" type="ORF">HXW94_18435</name>
</gene>
<dbReference type="PANTHER" id="PTHR12526">
    <property type="entry name" value="GLYCOSYLTRANSFERASE"/>
    <property type="match status" value="1"/>
</dbReference>
<sequence>PDIVLSFLINSNVISLLSKKIFNLKSPLLTGARNRIVNEIGTLPFPILYEFILKKIYLYSDRYIAVTDDEAVEAASVFKIPQKNIVLIYNGVDIEYVRNKSLEKFSMDQKFKNKNSFNIIHLGRLTYVKNQSLLIKAISKLNLKKEINLFLLGEGENFNKLKKLSLKLDVEDKVTFLGWHENPYPYIKQCDLLVLTSFWEGFPNVLLEGMALGLPIISTKSSKAVDLIIDDQKCGFLIENDLDSLVNAIQILVNDQELYRKMSYHSFEKVNEFSSETMLNNFKTTLQEVYLRKA</sequence>
<dbReference type="AlphaFoldDB" id="A0A850T084"/>
<dbReference type="Gene3D" id="3.40.50.2000">
    <property type="entry name" value="Glycogen Phosphorylase B"/>
    <property type="match status" value="2"/>
</dbReference>
<keyword evidence="4" id="KW-1185">Reference proteome</keyword>
<feature type="domain" description="Glycosyltransferase subfamily 4-like N-terminal" evidence="2">
    <location>
        <begin position="2"/>
        <end position="95"/>
    </location>
</feature>
<evidence type="ECO:0000259" key="2">
    <source>
        <dbReference type="Pfam" id="PF13439"/>
    </source>
</evidence>
<evidence type="ECO:0000259" key="1">
    <source>
        <dbReference type="Pfam" id="PF00534"/>
    </source>
</evidence>
<evidence type="ECO:0000313" key="4">
    <source>
        <dbReference type="Proteomes" id="UP000553343"/>
    </source>
</evidence>
<dbReference type="SUPFAM" id="SSF53756">
    <property type="entry name" value="UDP-Glycosyltransferase/glycogen phosphorylase"/>
    <property type="match status" value="1"/>
</dbReference>
<organism evidence="3 4">
    <name type="scientific">Desulfobacter latus</name>
    <dbReference type="NCBI Taxonomy" id="2292"/>
    <lineage>
        <taxon>Bacteria</taxon>
        <taxon>Pseudomonadati</taxon>
        <taxon>Thermodesulfobacteriota</taxon>
        <taxon>Desulfobacteria</taxon>
        <taxon>Desulfobacterales</taxon>
        <taxon>Desulfobacteraceae</taxon>
        <taxon>Desulfobacter</taxon>
    </lineage>
</organism>
<evidence type="ECO:0000313" key="3">
    <source>
        <dbReference type="EMBL" id="NWH06929.1"/>
    </source>
</evidence>
<dbReference type="Pfam" id="PF00534">
    <property type="entry name" value="Glycos_transf_1"/>
    <property type="match status" value="1"/>
</dbReference>
<feature type="domain" description="Glycosyl transferase family 1" evidence="1">
    <location>
        <begin position="107"/>
        <end position="265"/>
    </location>
</feature>
<proteinExistence type="predicted"/>